<dbReference type="SMART" id="SM00065">
    <property type="entry name" value="GAF"/>
    <property type="match status" value="1"/>
</dbReference>
<dbReference type="SUPFAM" id="SSF141868">
    <property type="entry name" value="EAL domain-like"/>
    <property type="match status" value="1"/>
</dbReference>
<reference evidence="1 2" key="1">
    <citation type="submission" date="2019-08" db="EMBL/GenBank/DDBJ databases">
        <title>Complete genome sequence of Kushneria sp. YCWA18, a halophilic phosphate-solubilizing bacterium isolated from Daqiao saltern in China.</title>
        <authorList>
            <person name="Du G.-X."/>
            <person name="Qu L.-Y."/>
        </authorList>
    </citation>
    <scope>NUCLEOTIDE SEQUENCE [LARGE SCALE GENOMIC DNA]</scope>
    <source>
        <strain evidence="1 2">YCWA18</strain>
    </source>
</reference>
<evidence type="ECO:0000313" key="2">
    <source>
        <dbReference type="Proteomes" id="UP000322553"/>
    </source>
</evidence>
<protein>
    <submittedName>
        <fullName evidence="1">EAL domain-containing protein</fullName>
    </submittedName>
</protein>
<dbReference type="SMART" id="SM00052">
    <property type="entry name" value="EAL"/>
    <property type="match status" value="1"/>
</dbReference>
<dbReference type="STRING" id="657387.BH688_15765"/>
<dbReference type="KEGG" id="kuy:FY550_02700"/>
<organism evidence="1 2">
    <name type="scientific">Kushneria phosphatilytica</name>
    <dbReference type="NCBI Taxonomy" id="657387"/>
    <lineage>
        <taxon>Bacteria</taxon>
        <taxon>Pseudomonadati</taxon>
        <taxon>Pseudomonadota</taxon>
        <taxon>Gammaproteobacteria</taxon>
        <taxon>Oceanospirillales</taxon>
        <taxon>Halomonadaceae</taxon>
        <taxon>Kushneria</taxon>
    </lineage>
</organism>
<gene>
    <name evidence="1" type="ORF">FY550_02700</name>
</gene>
<dbReference type="InterPro" id="IPR001633">
    <property type="entry name" value="EAL_dom"/>
</dbReference>
<sequence length="632" mass="71234">MGGPPEEIMNAEPGTDRREEGQEARRLKAVRQLALLDTPPEKRFDRLIRLAGSIFDVSIALITLIDDQRIWFKSRRGIAFESIPREEASFCVQSLREPEMLVVDDARGDARFASLSLVTKPPFVRFYAGAVLRSEEGEPLGTLCIMDNRPRELTERQRTILLDLARLAESEMRFSDVSSRERSGAQIRANRDPLLHCMTRQGMSDLLDEFIHERPVTPAAGWLLSVELHDWHALNLRYNAEVENELLIMVHDRLHVALAGRQLSIARAQPNRLVALIGSPPDEVLIAGVRKLLAEPCQVADHTITPRLRLWTVPVPQGITAGRELLPVLHYLDRQYPWPTDGLQYLDAAHWLPSLHRRRTIRQRLPRLFENDGLTMYYQPRLDLVPHRLSGLEALLRWQDDQLGHVSPLEILDIANEAGLSRDLDMWVVRRVIRQLVQWRDAGRQLVPVSINLLPDQLRYDAFAGWLADELQQQGIAGELLEFEILEHVVINDFHGVVANMRQLAALGVRFALDDFGTGYSALAYLNRMPVDVLKIDRAFIQSIVEDVQAAALVRSIIEIGHNAGLTIVAEGVETLGQYLILRAHGCHAVQGFLLAPPSAADTVSDWLEWPALLSPPKLAMSASLHADPSEK</sequence>
<proteinExistence type="predicted"/>
<evidence type="ECO:0000313" key="1">
    <source>
        <dbReference type="EMBL" id="QEL10148.1"/>
    </source>
</evidence>
<dbReference type="GO" id="GO:0071111">
    <property type="term" value="F:cyclic-guanylate-specific phosphodiesterase activity"/>
    <property type="evidence" value="ECO:0007669"/>
    <property type="project" value="InterPro"/>
</dbReference>
<accession>A0A1S1NV66</accession>
<dbReference type="Pfam" id="PF01590">
    <property type="entry name" value="GAF"/>
    <property type="match status" value="1"/>
</dbReference>
<dbReference type="Gene3D" id="3.30.450.40">
    <property type="match status" value="1"/>
</dbReference>
<dbReference type="InterPro" id="IPR035919">
    <property type="entry name" value="EAL_sf"/>
</dbReference>
<dbReference type="InterPro" id="IPR050706">
    <property type="entry name" value="Cyclic-di-GMP_PDE-like"/>
</dbReference>
<keyword evidence="2" id="KW-1185">Reference proteome</keyword>
<name>A0A1S1NV66_9GAMM</name>
<dbReference type="Gene3D" id="3.20.20.450">
    <property type="entry name" value="EAL domain"/>
    <property type="match status" value="1"/>
</dbReference>
<dbReference type="EMBL" id="CP043420">
    <property type="protein sequence ID" value="QEL10148.1"/>
    <property type="molecule type" value="Genomic_DNA"/>
</dbReference>
<dbReference type="Pfam" id="PF00563">
    <property type="entry name" value="EAL"/>
    <property type="match status" value="1"/>
</dbReference>
<dbReference type="SUPFAM" id="SSF55781">
    <property type="entry name" value="GAF domain-like"/>
    <property type="match status" value="1"/>
</dbReference>
<dbReference type="InterPro" id="IPR029016">
    <property type="entry name" value="GAF-like_dom_sf"/>
</dbReference>
<dbReference type="PROSITE" id="PS50883">
    <property type="entry name" value="EAL"/>
    <property type="match status" value="1"/>
</dbReference>
<dbReference type="OrthoDB" id="6597954at2"/>
<dbReference type="CDD" id="cd01948">
    <property type="entry name" value="EAL"/>
    <property type="match status" value="1"/>
</dbReference>
<dbReference type="PANTHER" id="PTHR33121:SF79">
    <property type="entry name" value="CYCLIC DI-GMP PHOSPHODIESTERASE PDED-RELATED"/>
    <property type="match status" value="1"/>
</dbReference>
<dbReference type="InterPro" id="IPR003018">
    <property type="entry name" value="GAF"/>
</dbReference>
<dbReference type="PANTHER" id="PTHR33121">
    <property type="entry name" value="CYCLIC DI-GMP PHOSPHODIESTERASE PDEF"/>
    <property type="match status" value="1"/>
</dbReference>
<dbReference type="Proteomes" id="UP000322553">
    <property type="component" value="Chromosome"/>
</dbReference>
<dbReference type="AlphaFoldDB" id="A0A1S1NV66"/>